<evidence type="ECO:0000313" key="7">
    <source>
        <dbReference type="EMBL" id="ETA80955.1"/>
    </source>
</evidence>
<reference evidence="7 8" key="1">
    <citation type="journal article" date="2014" name="Genome Announc.">
        <title>Genome Sequence of Youngiibacter fragilis, the Type Strain of the Genus Youngiibacter.</title>
        <authorList>
            <person name="Wawrik C.B."/>
            <person name="Callaghan A.V."/>
            <person name="Stamps B.W."/>
            <person name="Wawrik B."/>
        </authorList>
    </citation>
    <scope>NUCLEOTIDE SEQUENCE [LARGE SCALE GENOMIC DNA]</scope>
    <source>
        <strain evidence="7 8">232.1</strain>
    </source>
</reference>
<dbReference type="PANTHER" id="PTHR10724">
    <property type="entry name" value="30S RIBOSOMAL PROTEIN S1"/>
    <property type="match status" value="1"/>
</dbReference>
<dbReference type="CDD" id="cd04465">
    <property type="entry name" value="S1_RPS1_repeat_ec2_hs2"/>
    <property type="match status" value="1"/>
</dbReference>
<dbReference type="InterPro" id="IPR035104">
    <property type="entry name" value="Ribosomal_protein_S1-like"/>
</dbReference>
<feature type="domain" description="S1 motif" evidence="6">
    <location>
        <begin position="205"/>
        <end position="273"/>
    </location>
</feature>
<keyword evidence="8" id="KW-1185">Reference proteome</keyword>
<dbReference type="CDD" id="cd05687">
    <property type="entry name" value="S1_RPS1_repeat_ec1_hs1"/>
    <property type="match status" value="1"/>
</dbReference>
<dbReference type="GO" id="GO:0006412">
    <property type="term" value="P:translation"/>
    <property type="evidence" value="ECO:0007669"/>
    <property type="project" value="TreeGrafter"/>
</dbReference>
<keyword evidence="2 7" id="KW-0689">Ribosomal protein</keyword>
<dbReference type="PRINTS" id="PR00681">
    <property type="entry name" value="RIBOSOMALS1"/>
</dbReference>
<dbReference type="GO" id="GO:0003729">
    <property type="term" value="F:mRNA binding"/>
    <property type="evidence" value="ECO:0007669"/>
    <property type="project" value="TreeGrafter"/>
</dbReference>
<dbReference type="Proteomes" id="UP000017747">
    <property type="component" value="Unassembled WGS sequence"/>
</dbReference>
<keyword evidence="3" id="KW-0687">Ribonucleoprotein</keyword>
<dbReference type="FunFam" id="2.40.50.140:FF:000103">
    <property type="entry name" value="protein RRP5 homolog"/>
    <property type="match status" value="1"/>
</dbReference>
<dbReference type="PROSITE" id="PS50126">
    <property type="entry name" value="S1"/>
    <property type="match status" value="4"/>
</dbReference>
<dbReference type="Gene3D" id="2.40.50.140">
    <property type="entry name" value="Nucleic acid-binding proteins"/>
    <property type="match status" value="4"/>
</dbReference>
<dbReference type="GO" id="GO:0003735">
    <property type="term" value="F:structural constituent of ribosome"/>
    <property type="evidence" value="ECO:0007669"/>
    <property type="project" value="TreeGrafter"/>
</dbReference>
<evidence type="ECO:0000313" key="8">
    <source>
        <dbReference type="Proteomes" id="UP000017747"/>
    </source>
</evidence>
<comment type="caution">
    <text evidence="7">The sequence shown here is derived from an EMBL/GenBank/DDBJ whole genome shotgun (WGS) entry which is preliminary data.</text>
</comment>
<evidence type="ECO:0000259" key="6">
    <source>
        <dbReference type="PROSITE" id="PS50126"/>
    </source>
</evidence>
<dbReference type="InterPro" id="IPR012340">
    <property type="entry name" value="NA-bd_OB-fold"/>
</dbReference>
<dbReference type="CDD" id="cd05688">
    <property type="entry name" value="S1_RPS1_repeat_ec3"/>
    <property type="match status" value="1"/>
</dbReference>
<dbReference type="InterPro" id="IPR003029">
    <property type="entry name" value="S1_domain"/>
</dbReference>
<dbReference type="NCBIfam" id="NF005208">
    <property type="entry name" value="PRK06676.1"/>
    <property type="match status" value="1"/>
</dbReference>
<dbReference type="PROSITE" id="PS50889">
    <property type="entry name" value="S4"/>
    <property type="match status" value="1"/>
</dbReference>
<comment type="function">
    <text evidence="4">Binds mRNA; thus facilitating recognition of the initiation point. It is needed to translate mRNA with a short Shine-Dalgarno (SD) purine-rich sequence.</text>
</comment>
<evidence type="ECO:0000256" key="3">
    <source>
        <dbReference type="ARBA" id="ARBA00023274"/>
    </source>
</evidence>
<dbReference type="EMBL" id="AXUN02000169">
    <property type="protein sequence ID" value="ETA80955.1"/>
    <property type="molecule type" value="Genomic_DNA"/>
</dbReference>
<feature type="domain" description="S1 motif" evidence="6">
    <location>
        <begin position="118"/>
        <end position="184"/>
    </location>
</feature>
<sequence length="390" mass="42913">MEDNRNNPQEENEMSMNDALDSYSVKRLNEGDILKGKVIKVTKDEIFVNINHFSDGVVSRDELTDDHDADLTSLFSNGDDIDVIVLKADDGEGNVKLSKIKADAMLSRDSLKEAFDNGTPLKVRVKEVVKGGLRMSYMGIEGFMPASMASDRFVEDLRAFEGKVLDVKVAEYEEDGRRLIFSRKAFLADNSRKLKEKLLLTLKEGDTVEGTVESVVPYGAFIDLGGVTGLCHVSDLSYKRVSDPSEVVAVGDKVTVHILKIDRKKDRISLSLKNKAEDPWRTSLAVKRGDIVPGKVSKLIDSGAFVSIGGGLEGFVHVSEISVSHVASPKEALKEGQEVMVMVLDVNADKQRISLSIKDAEGKGEAGYFEDDSLTLGDMFKGLLDKFREE</sequence>
<protein>
    <submittedName>
        <fullName evidence="7">30S ribosomal protein S1</fullName>
    </submittedName>
</protein>
<feature type="domain" description="S1 motif" evidence="6">
    <location>
        <begin position="289"/>
        <end position="358"/>
    </location>
</feature>
<comment type="similarity">
    <text evidence="1">Belongs to the bacterial ribosomal protein bS1 family.</text>
</comment>
<evidence type="ECO:0000256" key="4">
    <source>
        <dbReference type="ARBA" id="ARBA00025604"/>
    </source>
</evidence>
<dbReference type="STRING" id="994573.T472_0208960"/>
<evidence type="ECO:0000256" key="5">
    <source>
        <dbReference type="PROSITE-ProRule" id="PRU00182"/>
    </source>
</evidence>
<feature type="domain" description="S1 motif" evidence="6">
    <location>
        <begin position="31"/>
        <end position="100"/>
    </location>
</feature>
<dbReference type="Pfam" id="PF00575">
    <property type="entry name" value="S1"/>
    <property type="match status" value="4"/>
</dbReference>
<name>V7I3Y0_9CLOT</name>
<accession>V7I3Y0</accession>
<organism evidence="7 8">
    <name type="scientific">Youngiibacter fragilis 232.1</name>
    <dbReference type="NCBI Taxonomy" id="994573"/>
    <lineage>
        <taxon>Bacteria</taxon>
        <taxon>Bacillati</taxon>
        <taxon>Bacillota</taxon>
        <taxon>Clostridia</taxon>
        <taxon>Eubacteriales</taxon>
        <taxon>Clostridiaceae</taxon>
        <taxon>Youngiibacter</taxon>
    </lineage>
</organism>
<dbReference type="FunFam" id="2.40.50.140:FF:000051">
    <property type="entry name" value="RNA-binding transcriptional accessory protein"/>
    <property type="match status" value="1"/>
</dbReference>
<evidence type="ECO:0000256" key="2">
    <source>
        <dbReference type="ARBA" id="ARBA00022980"/>
    </source>
</evidence>
<dbReference type="GO" id="GO:0022627">
    <property type="term" value="C:cytosolic small ribosomal subunit"/>
    <property type="evidence" value="ECO:0007669"/>
    <property type="project" value="TreeGrafter"/>
</dbReference>
<dbReference type="PANTHER" id="PTHR10724:SF7">
    <property type="entry name" value="SMALL RIBOSOMAL SUBUNIT PROTEIN BS1C"/>
    <property type="match status" value="1"/>
</dbReference>
<dbReference type="RefSeq" id="WP_023388637.1">
    <property type="nucleotide sequence ID" value="NZ_AXUN02000169.1"/>
</dbReference>
<dbReference type="InterPro" id="IPR050437">
    <property type="entry name" value="Ribos_protein_bS1-like"/>
</dbReference>
<dbReference type="AlphaFoldDB" id="V7I3Y0"/>
<dbReference type="PATRIC" id="fig|994573.3.peg.1658"/>
<keyword evidence="5" id="KW-0694">RNA-binding</keyword>
<dbReference type="eggNOG" id="COG0539">
    <property type="taxonomic scope" value="Bacteria"/>
</dbReference>
<proteinExistence type="inferred from homology"/>
<dbReference type="SMART" id="SM00316">
    <property type="entry name" value="S1"/>
    <property type="match status" value="4"/>
</dbReference>
<evidence type="ECO:0000256" key="1">
    <source>
        <dbReference type="ARBA" id="ARBA00006767"/>
    </source>
</evidence>
<gene>
    <name evidence="7" type="ORF">T472_0208960</name>
</gene>
<dbReference type="SUPFAM" id="SSF50249">
    <property type="entry name" value="Nucleic acid-binding proteins"/>
    <property type="match status" value="4"/>
</dbReference>